<accession>Q72V83</accession>
<dbReference type="HOGENOM" id="CLU_2650045_0_0_12"/>
<proteinExistence type="predicted"/>
<gene>
    <name evidence="1" type="ordered locus">LIC_10418</name>
</gene>
<protein>
    <submittedName>
        <fullName evidence="1">Uncharacterized protein</fullName>
    </submittedName>
</protein>
<dbReference type="AlphaFoldDB" id="Q72V83"/>
<organism evidence="1 2">
    <name type="scientific">Leptospira interrogans serogroup Icterohaemorrhagiae serovar copenhageni (strain Fiocruz L1-130)</name>
    <dbReference type="NCBI Taxonomy" id="267671"/>
    <lineage>
        <taxon>Bacteria</taxon>
        <taxon>Pseudomonadati</taxon>
        <taxon>Spirochaetota</taxon>
        <taxon>Spirochaetia</taxon>
        <taxon>Leptospirales</taxon>
        <taxon>Leptospiraceae</taxon>
        <taxon>Leptospira</taxon>
    </lineage>
</organism>
<sequence>MGNLPHPRSSFEFLTYRKLSETLHSNQLENHLNPFAWLTKFTPLQILFKRDKNEYNFKLRNSSRFRSDFHHDRLVH</sequence>
<name>Q72V83_LEPIC</name>
<dbReference type="KEGG" id="lic:LIC_10418"/>
<reference evidence="1 2" key="1">
    <citation type="journal article" date="2004" name="J. Bacteriol.">
        <title>Comparative genomics of two Leptospira interrogans serovars reveals novel insights into physiology and pathogenesis.</title>
        <authorList>
            <person name="Nascimento A.L."/>
            <person name="Ko A.I."/>
            <person name="Martins E.A."/>
            <person name="Monteiro-Vitorello C.B."/>
            <person name="Ho P.L."/>
            <person name="Haake D.A."/>
            <person name="Verjovski-Almeida S."/>
            <person name="Hartskeerl R.A."/>
            <person name="Marques M.V."/>
            <person name="Oliveira M.C."/>
            <person name="Menck C.F."/>
            <person name="Leite L.C."/>
            <person name="Carrer H."/>
            <person name="Coutinho L.L."/>
            <person name="Degrave W.M."/>
            <person name="Dellagostin O.A."/>
            <person name="El-Dorry H."/>
            <person name="Ferro E.S."/>
            <person name="Ferro M.I."/>
            <person name="Furlan L.R."/>
            <person name="Gamberini M."/>
            <person name="Giglioti E.A."/>
            <person name="Goes-Neto A."/>
            <person name="Goldman G.H."/>
            <person name="Goldman M.H."/>
            <person name="Harakava R."/>
            <person name="Jeronimo S.M."/>
            <person name="Junqueira-De-Azevedo I.L."/>
            <person name="Kimura E.T."/>
            <person name="Kuramae E.E."/>
            <person name="Lemos E.G."/>
            <person name="Lemos M.V."/>
            <person name="Marino C.L."/>
            <person name="Nunes L.R."/>
            <person name="De Oliveira R.C."/>
            <person name="Pereira G.G."/>
            <person name="Reis M.S."/>
            <person name="Schriefer A."/>
            <person name="Siqueira W.J."/>
            <person name="Sommer P."/>
            <person name="Tsai S.M."/>
            <person name="Simpson A.J."/>
            <person name="Ferro J.A."/>
            <person name="Camargo L.E."/>
            <person name="Kitajima J.P."/>
            <person name="Setubal J.C."/>
            <person name="Van Sluys M.A."/>
        </authorList>
    </citation>
    <scope>NUCLEOTIDE SEQUENCE [LARGE SCALE GENOMIC DNA]</scope>
    <source>
        <strain evidence="1 2">Fiocruz L1-130</strain>
    </source>
</reference>
<evidence type="ECO:0000313" key="2">
    <source>
        <dbReference type="Proteomes" id="UP000007037"/>
    </source>
</evidence>
<evidence type="ECO:0000313" key="1">
    <source>
        <dbReference type="EMBL" id="AAS69041.1"/>
    </source>
</evidence>
<dbReference type="Proteomes" id="UP000007037">
    <property type="component" value="Chromosome I"/>
</dbReference>
<dbReference type="EMBL" id="AE016823">
    <property type="protein sequence ID" value="AAS69041.1"/>
    <property type="molecule type" value="Genomic_DNA"/>
</dbReference>